<organism evidence="2 3">
    <name type="scientific">Romeriopsis navalis LEGE 11480</name>
    <dbReference type="NCBI Taxonomy" id="2777977"/>
    <lineage>
        <taxon>Bacteria</taxon>
        <taxon>Bacillati</taxon>
        <taxon>Cyanobacteriota</taxon>
        <taxon>Cyanophyceae</taxon>
        <taxon>Leptolyngbyales</taxon>
        <taxon>Leptolyngbyaceae</taxon>
        <taxon>Romeriopsis</taxon>
        <taxon>Romeriopsis navalis</taxon>
    </lineage>
</organism>
<proteinExistence type="predicted"/>
<evidence type="ECO:0000313" key="3">
    <source>
        <dbReference type="Proteomes" id="UP000625316"/>
    </source>
</evidence>
<feature type="transmembrane region" description="Helical" evidence="1">
    <location>
        <begin position="98"/>
        <end position="116"/>
    </location>
</feature>
<feature type="transmembrane region" description="Helical" evidence="1">
    <location>
        <begin position="68"/>
        <end position="86"/>
    </location>
</feature>
<sequence length="126" mass="14210">MFDFNFDFQPLVFASIALWSLALYLALTTVTDWLMAQLVRWFNFAERSLYTSAEEYEKTRPAREAQNSFYASILSIIPFFFLGALSHYLVDLLLGDSWALSLGILSAIGCGIYELGRRTGQADSGD</sequence>
<feature type="transmembrane region" description="Helical" evidence="1">
    <location>
        <begin position="12"/>
        <end position="34"/>
    </location>
</feature>
<evidence type="ECO:0000256" key="1">
    <source>
        <dbReference type="SAM" id="Phobius"/>
    </source>
</evidence>
<keyword evidence="3" id="KW-1185">Reference proteome</keyword>
<reference evidence="2" key="1">
    <citation type="submission" date="2020-10" db="EMBL/GenBank/DDBJ databases">
        <authorList>
            <person name="Castelo-Branco R."/>
            <person name="Eusebio N."/>
            <person name="Adriana R."/>
            <person name="Vieira A."/>
            <person name="Brugerolle De Fraissinette N."/>
            <person name="Rezende De Castro R."/>
            <person name="Schneider M.P."/>
            <person name="Vasconcelos V."/>
            <person name="Leao P.N."/>
        </authorList>
    </citation>
    <scope>NUCLEOTIDE SEQUENCE</scope>
    <source>
        <strain evidence="2">LEGE 11480</strain>
    </source>
</reference>
<keyword evidence="1" id="KW-1133">Transmembrane helix</keyword>
<name>A0A928Z2I6_9CYAN</name>
<keyword evidence="1" id="KW-0472">Membrane</keyword>
<gene>
    <name evidence="2" type="ORF">IQ266_00120</name>
</gene>
<protein>
    <submittedName>
        <fullName evidence="2">Uncharacterized protein</fullName>
    </submittedName>
</protein>
<dbReference type="AlphaFoldDB" id="A0A928Z2I6"/>
<dbReference type="EMBL" id="JADEXQ010000001">
    <property type="protein sequence ID" value="MBE9028158.1"/>
    <property type="molecule type" value="Genomic_DNA"/>
</dbReference>
<dbReference type="Proteomes" id="UP000625316">
    <property type="component" value="Unassembled WGS sequence"/>
</dbReference>
<evidence type="ECO:0000313" key="2">
    <source>
        <dbReference type="EMBL" id="MBE9028158.1"/>
    </source>
</evidence>
<accession>A0A928Z2I6</accession>
<comment type="caution">
    <text evidence="2">The sequence shown here is derived from an EMBL/GenBank/DDBJ whole genome shotgun (WGS) entry which is preliminary data.</text>
</comment>
<keyword evidence="1" id="KW-0812">Transmembrane</keyword>